<feature type="transmembrane region" description="Helical" evidence="1">
    <location>
        <begin position="106"/>
        <end position="129"/>
    </location>
</feature>
<proteinExistence type="predicted"/>
<evidence type="ECO:0000313" key="2">
    <source>
        <dbReference type="EMBL" id="MDV2886364.1"/>
    </source>
</evidence>
<name>A0AAJ2U1A4_ALKPS</name>
<keyword evidence="1" id="KW-0472">Membrane</keyword>
<comment type="caution">
    <text evidence="2">The sequence shown here is derived from an EMBL/GenBank/DDBJ whole genome shotgun (WGS) entry which is preliminary data.</text>
</comment>
<gene>
    <name evidence="2" type="ORF">RYX45_14335</name>
</gene>
<dbReference type="Proteomes" id="UP001285636">
    <property type="component" value="Unassembled WGS sequence"/>
</dbReference>
<dbReference type="RefSeq" id="WP_323467147.1">
    <property type="nucleotide sequence ID" value="NZ_CP144224.1"/>
</dbReference>
<keyword evidence="1" id="KW-0812">Transmembrane</keyword>
<reference evidence="2" key="1">
    <citation type="submission" date="2023-10" db="EMBL/GenBank/DDBJ databases">
        <title>Screening of Alkalihalophilus pseudofirmusBZ-TG-HK211 and Its Alleviation of Salt Stress on Rapeseed Growth.</title>
        <authorList>
            <person name="Zhao B."/>
            <person name="Guo T."/>
        </authorList>
    </citation>
    <scope>NUCLEOTIDE SEQUENCE</scope>
    <source>
        <strain evidence="2">BZ-TG-HK211</strain>
    </source>
</reference>
<dbReference type="EMBL" id="JAWJAY010000003">
    <property type="protein sequence ID" value="MDV2886364.1"/>
    <property type="molecule type" value="Genomic_DNA"/>
</dbReference>
<evidence type="ECO:0000256" key="1">
    <source>
        <dbReference type="SAM" id="Phobius"/>
    </source>
</evidence>
<accession>A0AAJ2U1A4</accession>
<sequence>MKSSNCSFETEKIKEKFQNVSSRLEYVKISNEMFEGNNDSVQNFKNLCAVEKDNLYTWLALGKSYEEGLDPKNSVPLIIGIIIIITTALGNLIFQNIVTEEYLLSFSIISFIAILGLVVSVCILVGNIIMQKMRVVQLNNLISSAIDNINSKK</sequence>
<feature type="transmembrane region" description="Helical" evidence="1">
    <location>
        <begin position="75"/>
        <end position="94"/>
    </location>
</feature>
<organism evidence="2 3">
    <name type="scientific">Alkalihalophilus pseudofirmus</name>
    <name type="common">Bacillus pseudofirmus</name>
    <dbReference type="NCBI Taxonomy" id="79885"/>
    <lineage>
        <taxon>Bacteria</taxon>
        <taxon>Bacillati</taxon>
        <taxon>Bacillota</taxon>
        <taxon>Bacilli</taxon>
        <taxon>Bacillales</taxon>
        <taxon>Bacillaceae</taxon>
        <taxon>Alkalihalophilus</taxon>
    </lineage>
</organism>
<dbReference type="AlphaFoldDB" id="A0AAJ2U1A4"/>
<evidence type="ECO:0000313" key="3">
    <source>
        <dbReference type="Proteomes" id="UP001285636"/>
    </source>
</evidence>
<keyword evidence="1" id="KW-1133">Transmembrane helix</keyword>
<protein>
    <submittedName>
        <fullName evidence="2">Uncharacterized protein</fullName>
    </submittedName>
</protein>